<evidence type="ECO:0000313" key="3">
    <source>
        <dbReference type="EMBL" id="HIX77389.1"/>
    </source>
</evidence>
<keyword evidence="2" id="KW-1133">Transmembrane helix</keyword>
<keyword evidence="2" id="KW-0812">Transmembrane</keyword>
<organism evidence="3 4">
    <name type="scientific">Candidatus Fusicatenibacter merdavium</name>
    <dbReference type="NCBI Taxonomy" id="2838600"/>
    <lineage>
        <taxon>Bacteria</taxon>
        <taxon>Bacillati</taxon>
        <taxon>Bacillota</taxon>
        <taxon>Clostridia</taxon>
        <taxon>Lachnospirales</taxon>
        <taxon>Lachnospiraceae</taxon>
        <taxon>Fusicatenibacter</taxon>
    </lineage>
</organism>
<sequence length="90" mass="10051">MAQEIRQKEVNMKSKKIGIFLLNTVRLILLVFYAMALTIVIGILQLGTFAVTKIIRKWKSRAGIRAEQQASDCPAGKPKKNKSTSCFPTV</sequence>
<accession>A0A9D1XDS0</accession>
<comment type="caution">
    <text evidence="3">The sequence shown here is derived from an EMBL/GenBank/DDBJ whole genome shotgun (WGS) entry which is preliminary data.</text>
</comment>
<evidence type="ECO:0000256" key="1">
    <source>
        <dbReference type="SAM" id="MobiDB-lite"/>
    </source>
</evidence>
<feature type="transmembrane region" description="Helical" evidence="2">
    <location>
        <begin position="27"/>
        <end position="51"/>
    </location>
</feature>
<name>A0A9D1XDS0_9FIRM</name>
<evidence type="ECO:0000313" key="4">
    <source>
        <dbReference type="Proteomes" id="UP000886890"/>
    </source>
</evidence>
<dbReference type="Proteomes" id="UP000886890">
    <property type="component" value="Unassembled WGS sequence"/>
</dbReference>
<gene>
    <name evidence="3" type="ORF">H9734_07330</name>
</gene>
<reference evidence="3" key="2">
    <citation type="submission" date="2021-04" db="EMBL/GenBank/DDBJ databases">
        <authorList>
            <person name="Gilroy R."/>
        </authorList>
    </citation>
    <scope>NUCLEOTIDE SEQUENCE</scope>
    <source>
        <strain evidence="3">CHK183-1962</strain>
    </source>
</reference>
<protein>
    <submittedName>
        <fullName evidence="3">Uncharacterized protein</fullName>
    </submittedName>
</protein>
<keyword evidence="2" id="KW-0472">Membrane</keyword>
<dbReference type="AlphaFoldDB" id="A0A9D1XDS0"/>
<proteinExistence type="predicted"/>
<evidence type="ECO:0000256" key="2">
    <source>
        <dbReference type="SAM" id="Phobius"/>
    </source>
</evidence>
<reference evidence="3" key="1">
    <citation type="journal article" date="2021" name="PeerJ">
        <title>Extensive microbial diversity within the chicken gut microbiome revealed by metagenomics and culture.</title>
        <authorList>
            <person name="Gilroy R."/>
            <person name="Ravi A."/>
            <person name="Getino M."/>
            <person name="Pursley I."/>
            <person name="Horton D.L."/>
            <person name="Alikhan N.F."/>
            <person name="Baker D."/>
            <person name="Gharbi K."/>
            <person name="Hall N."/>
            <person name="Watson M."/>
            <person name="Adriaenssens E.M."/>
            <person name="Foster-Nyarko E."/>
            <person name="Jarju S."/>
            <person name="Secka A."/>
            <person name="Antonio M."/>
            <person name="Oren A."/>
            <person name="Chaudhuri R.R."/>
            <person name="La Ragione R."/>
            <person name="Hildebrand F."/>
            <person name="Pallen M.J."/>
        </authorList>
    </citation>
    <scope>NUCLEOTIDE SEQUENCE</scope>
    <source>
        <strain evidence="3">CHK183-1962</strain>
    </source>
</reference>
<feature type="region of interest" description="Disordered" evidence="1">
    <location>
        <begin position="67"/>
        <end position="90"/>
    </location>
</feature>
<dbReference type="EMBL" id="DXEK01000123">
    <property type="protein sequence ID" value="HIX77389.1"/>
    <property type="molecule type" value="Genomic_DNA"/>
</dbReference>